<accession>A0ABU7LUS1</accession>
<dbReference type="InterPro" id="IPR029055">
    <property type="entry name" value="Ntn_hydrolases_N"/>
</dbReference>
<dbReference type="EMBL" id="JAZDRO010000001">
    <property type="protein sequence ID" value="MEE2565303.1"/>
    <property type="molecule type" value="Genomic_DNA"/>
</dbReference>
<dbReference type="Proteomes" id="UP001310692">
    <property type="component" value="Unassembled WGS sequence"/>
</dbReference>
<dbReference type="SUPFAM" id="SSF56235">
    <property type="entry name" value="N-terminal nucleophile aminohydrolases (Ntn hydrolases)"/>
    <property type="match status" value="1"/>
</dbReference>
<organism evidence="1 2">
    <name type="scientific">Hyphobacterium marinum</name>
    <dbReference type="NCBI Taxonomy" id="3116574"/>
    <lineage>
        <taxon>Bacteria</taxon>
        <taxon>Pseudomonadati</taxon>
        <taxon>Pseudomonadota</taxon>
        <taxon>Alphaproteobacteria</taxon>
        <taxon>Maricaulales</taxon>
        <taxon>Maricaulaceae</taxon>
        <taxon>Hyphobacterium</taxon>
    </lineage>
</organism>
<dbReference type="InterPro" id="IPR000246">
    <property type="entry name" value="Peptidase_T2"/>
</dbReference>
<dbReference type="PANTHER" id="PTHR10188">
    <property type="entry name" value="L-ASPARAGINASE"/>
    <property type="match status" value="1"/>
</dbReference>
<dbReference type="Pfam" id="PF01112">
    <property type="entry name" value="Asparaginase_2"/>
    <property type="match status" value="2"/>
</dbReference>
<dbReference type="Gene3D" id="3.60.20.30">
    <property type="entry name" value="(Glycosyl)asparaginase"/>
    <property type="match status" value="1"/>
</dbReference>
<dbReference type="RefSeq" id="WP_330194841.1">
    <property type="nucleotide sequence ID" value="NZ_JAZDRO010000001.1"/>
</dbReference>
<name>A0ABU7LUS1_9PROT</name>
<evidence type="ECO:0000313" key="2">
    <source>
        <dbReference type="Proteomes" id="UP001310692"/>
    </source>
</evidence>
<reference evidence="1 2" key="1">
    <citation type="submission" date="2024-01" db="EMBL/GenBank/DDBJ databases">
        <title>Hyphobacterium bacterium isolated from marine sediment.</title>
        <authorList>
            <person name="Zhao S."/>
        </authorList>
    </citation>
    <scope>NUCLEOTIDE SEQUENCE [LARGE SCALE GENOMIC DNA]</scope>
    <source>
        <strain evidence="1 2">Y60-23</strain>
    </source>
</reference>
<comment type="caution">
    <text evidence="1">The sequence shown here is derived from an EMBL/GenBank/DDBJ whole genome shotgun (WGS) entry which is preliminary data.</text>
</comment>
<protein>
    <submittedName>
        <fullName evidence="1">Isoaspartyl peptidase/L-asparaginase</fullName>
    </submittedName>
</protein>
<gene>
    <name evidence="1" type="ORF">V0U35_01320</name>
</gene>
<sequence>MTQSKTALVLHGGAGVLAKRSYDREVEHMRGLAERGRTLLKDGMSAMDVVTDIIKALEASGLYVAGKGSSPSSDGRYELDAAIMDGPTRMAGAVASIEGFIHPIEAARTVMENTPHVLVAGDGAARLARKHGMKEVSDPVNYYKPAAVPDGRAIATGTVGCVALDTQGRLAAGTSTGGTLNKTPGRVGDCPLIGSGTWADSYVAVSCTGQGEYFIRALAAGTVASRIRYLHESPEEAAIYALKDVKRLGGDGGIIAVGADGRIAFPYNSQGMKFAAVFTDGHIEAGVRAA</sequence>
<evidence type="ECO:0000313" key="1">
    <source>
        <dbReference type="EMBL" id="MEE2565303.1"/>
    </source>
</evidence>
<dbReference type="CDD" id="cd04701">
    <property type="entry name" value="Asparaginase_2"/>
    <property type="match status" value="1"/>
</dbReference>
<keyword evidence="2" id="KW-1185">Reference proteome</keyword>
<dbReference type="PANTHER" id="PTHR10188:SF6">
    <property type="entry name" value="N(4)-(BETA-N-ACETYLGLUCOSAMINYL)-L-ASPARAGINASE"/>
    <property type="match status" value="1"/>
</dbReference>
<proteinExistence type="predicted"/>